<proteinExistence type="predicted"/>
<name>A0A2S7XS43_9GAMM</name>
<sequence>MIRAFQLSAVRPQHYFSGHKRKPPDICIINDDLPLGLQCWRELRRVFSANFPVVRVGSTDAPAAFASDVVASFSNARRSPAAF</sequence>
<evidence type="ECO:0000313" key="1">
    <source>
        <dbReference type="EMBL" id="PQJ96550.1"/>
    </source>
</evidence>
<comment type="caution">
    <text evidence="1">The sequence shown here is derived from an EMBL/GenBank/DDBJ whole genome shotgun (WGS) entry which is preliminary data.</text>
</comment>
<dbReference type="Proteomes" id="UP000239936">
    <property type="component" value="Unassembled WGS sequence"/>
</dbReference>
<dbReference type="RefSeq" id="WP_105073311.1">
    <property type="nucleotide sequence ID" value="NZ_PPGH01000034.1"/>
</dbReference>
<keyword evidence="2" id="KW-1185">Reference proteome</keyword>
<dbReference type="EMBL" id="PPGH01000034">
    <property type="protein sequence ID" value="PQJ96550.1"/>
    <property type="molecule type" value="Genomic_DNA"/>
</dbReference>
<evidence type="ECO:0000313" key="2">
    <source>
        <dbReference type="Proteomes" id="UP000239936"/>
    </source>
</evidence>
<protein>
    <submittedName>
        <fullName evidence="1">Uncharacterized protein</fullName>
    </submittedName>
</protein>
<organism evidence="1 2">
    <name type="scientific">Chromatium okenii</name>
    <dbReference type="NCBI Taxonomy" id="61644"/>
    <lineage>
        <taxon>Bacteria</taxon>
        <taxon>Pseudomonadati</taxon>
        <taxon>Pseudomonadota</taxon>
        <taxon>Gammaproteobacteria</taxon>
        <taxon>Chromatiales</taxon>
        <taxon>Chromatiaceae</taxon>
        <taxon>Chromatium</taxon>
    </lineage>
</organism>
<gene>
    <name evidence="1" type="ORF">CXB77_06905</name>
</gene>
<dbReference type="AlphaFoldDB" id="A0A2S7XS43"/>
<accession>A0A2S7XS43</accession>
<reference evidence="1 2" key="1">
    <citation type="submission" date="2018-01" db="EMBL/GenBank/DDBJ databases">
        <title>The complete genome sequence of Chromatium okenii LaCa, a purple sulfur bacterium with a turbulent life.</title>
        <authorList>
            <person name="Luedin S.M."/>
            <person name="Liechti N."/>
            <person name="Storelli N."/>
            <person name="Danza F."/>
            <person name="Wittwer M."/>
            <person name="Pothier J.F."/>
            <person name="Tonolla M.A."/>
        </authorList>
    </citation>
    <scope>NUCLEOTIDE SEQUENCE [LARGE SCALE GENOMIC DNA]</scope>
    <source>
        <strain evidence="1 2">LaCa</strain>
    </source>
</reference>